<dbReference type="EMBL" id="JAPNKA010000001">
    <property type="protein sequence ID" value="MCY1078510.1"/>
    <property type="molecule type" value="Genomic_DNA"/>
</dbReference>
<keyword evidence="1" id="KW-0732">Signal</keyword>
<evidence type="ECO:0000313" key="2">
    <source>
        <dbReference type="EMBL" id="MCY1078510.1"/>
    </source>
</evidence>
<dbReference type="Proteomes" id="UP001207654">
    <property type="component" value="Unassembled WGS sequence"/>
</dbReference>
<gene>
    <name evidence="2" type="ORF">OV287_28960</name>
</gene>
<dbReference type="RefSeq" id="WP_267537283.1">
    <property type="nucleotide sequence ID" value="NZ_JAPNKA010000001.1"/>
</dbReference>
<evidence type="ECO:0000256" key="1">
    <source>
        <dbReference type="SAM" id="SignalP"/>
    </source>
</evidence>
<feature type="signal peptide" evidence="1">
    <location>
        <begin position="1"/>
        <end position="29"/>
    </location>
</feature>
<sequence>MKRKTIAAILGALGLASTLVILPTTSAKAQGDSGSCTLYAKPPFQIEFGIAGDGGRMGCTNNANITVRIREHRRFLPDRTRAQQTGDLVNGEFRLSFPCPILNPKPITVFTETLVNGTNQKVQSPRRTLLGC</sequence>
<keyword evidence="3" id="KW-1185">Reference proteome</keyword>
<evidence type="ECO:0000313" key="3">
    <source>
        <dbReference type="Proteomes" id="UP001207654"/>
    </source>
</evidence>
<name>A0ABT4AA30_9BACT</name>
<reference evidence="2 3" key="1">
    <citation type="submission" date="2022-11" db="EMBL/GenBank/DDBJ databases">
        <title>Minimal conservation of predation-associated metabolite biosynthetic gene clusters underscores biosynthetic potential of Myxococcota including descriptions for ten novel species: Archangium lansinium sp. nov., Myxococcus landrumus sp. nov., Nannocystis bai.</title>
        <authorList>
            <person name="Ahearne A."/>
            <person name="Stevens C."/>
            <person name="Phillips K."/>
        </authorList>
    </citation>
    <scope>NUCLEOTIDE SEQUENCE [LARGE SCALE GENOMIC DNA]</scope>
    <source>
        <strain evidence="2 3">MIWBW</strain>
    </source>
</reference>
<proteinExistence type="predicted"/>
<accession>A0ABT4AA30</accession>
<evidence type="ECO:0008006" key="4">
    <source>
        <dbReference type="Google" id="ProtNLM"/>
    </source>
</evidence>
<comment type="caution">
    <text evidence="2">The sequence shown here is derived from an EMBL/GenBank/DDBJ whole genome shotgun (WGS) entry which is preliminary data.</text>
</comment>
<organism evidence="2 3">
    <name type="scientific">Archangium lansingense</name>
    <dbReference type="NCBI Taxonomy" id="2995310"/>
    <lineage>
        <taxon>Bacteria</taxon>
        <taxon>Pseudomonadati</taxon>
        <taxon>Myxococcota</taxon>
        <taxon>Myxococcia</taxon>
        <taxon>Myxococcales</taxon>
        <taxon>Cystobacterineae</taxon>
        <taxon>Archangiaceae</taxon>
        <taxon>Archangium</taxon>
    </lineage>
</organism>
<feature type="chain" id="PRO_5046586172" description="Secreted protein" evidence="1">
    <location>
        <begin position="30"/>
        <end position="132"/>
    </location>
</feature>
<protein>
    <recommendedName>
        <fullName evidence="4">Secreted protein</fullName>
    </recommendedName>
</protein>